<feature type="compositionally biased region" description="Basic residues" evidence="1">
    <location>
        <begin position="1384"/>
        <end position="1393"/>
    </location>
</feature>
<feature type="compositionally biased region" description="Low complexity" evidence="1">
    <location>
        <begin position="916"/>
        <end position="927"/>
    </location>
</feature>
<keyword evidence="2" id="KW-0472">Membrane</keyword>
<organism evidence="3 4">
    <name type="scientific">Trichosporon asahii var. asahii (strain ATCC 90039 / CBS 2479 / JCM 2466 / KCTC 7840 / NBRC 103889/ NCYC 2677 / UAMH 7654)</name>
    <name type="common">Yeast</name>
    <dbReference type="NCBI Taxonomy" id="1186058"/>
    <lineage>
        <taxon>Eukaryota</taxon>
        <taxon>Fungi</taxon>
        <taxon>Dikarya</taxon>
        <taxon>Basidiomycota</taxon>
        <taxon>Agaricomycotina</taxon>
        <taxon>Tremellomycetes</taxon>
        <taxon>Trichosporonales</taxon>
        <taxon>Trichosporonaceae</taxon>
        <taxon>Trichosporon</taxon>
    </lineage>
</organism>
<dbReference type="VEuPathDB" id="FungiDB:A1Q1_07771"/>
<keyword evidence="2" id="KW-1133">Transmembrane helix</keyword>
<feature type="transmembrane region" description="Helical" evidence="2">
    <location>
        <begin position="126"/>
        <end position="151"/>
    </location>
</feature>
<feature type="compositionally biased region" description="Low complexity" evidence="1">
    <location>
        <begin position="1081"/>
        <end position="1095"/>
    </location>
</feature>
<comment type="caution">
    <text evidence="3">The sequence shown here is derived from an EMBL/GenBank/DDBJ whole genome shotgun (WGS) entry which is preliminary data.</text>
</comment>
<reference evidence="3 4" key="1">
    <citation type="journal article" date="2012" name="Eukaryot. Cell">
        <title>Draft genome sequence of CBS 2479, the standard type strain of Trichosporon asahii.</title>
        <authorList>
            <person name="Yang R.Y."/>
            <person name="Li H.T."/>
            <person name="Zhu H."/>
            <person name="Zhou G.P."/>
            <person name="Wang M."/>
            <person name="Wang L."/>
        </authorList>
    </citation>
    <scope>NUCLEOTIDE SEQUENCE [LARGE SCALE GENOMIC DNA]</scope>
    <source>
        <strain evidence="4">ATCC 90039 / CBS 2479 / JCM 2466 / KCTC 7840 / NCYC 2677 / UAMH 7654</strain>
    </source>
</reference>
<feature type="transmembrane region" description="Helical" evidence="2">
    <location>
        <begin position="55"/>
        <end position="74"/>
    </location>
</feature>
<feature type="region of interest" description="Disordered" evidence="1">
    <location>
        <begin position="733"/>
        <end position="760"/>
    </location>
</feature>
<name>J6F6P0_TRIAS</name>
<evidence type="ECO:0000313" key="3">
    <source>
        <dbReference type="EMBL" id="EJT50977.1"/>
    </source>
</evidence>
<dbReference type="RefSeq" id="XP_014182258.1">
    <property type="nucleotide sequence ID" value="XM_014326783.1"/>
</dbReference>
<gene>
    <name evidence="3" type="ORF">A1Q1_07771</name>
</gene>
<feature type="region of interest" description="Disordered" evidence="1">
    <location>
        <begin position="792"/>
        <end position="832"/>
    </location>
</feature>
<feature type="region of interest" description="Disordered" evidence="1">
    <location>
        <begin position="544"/>
        <end position="563"/>
    </location>
</feature>
<accession>J6F6P0</accession>
<sequence>MLAALYAAPLVCLGLSAGLSAWRRPEPLVLTGHALLSLVAGWVHSGQYGGRTGNVLLALASTPAIAVLLGVGVMRPRKSMMALTATHTSCANSASLTPDTSSNSLRPAPIYRFLASLRPTSLRLSLLATVPVITLSLLLALVAPVASVMALNAVLVALHTSVYAYSAPLPGFWPFSPVSSPVLPQEEDKISSEKSLRERQVEDWVGTFEDTRQQVVDEWSLSFTTAATASRRRSASTQSSPMRVASRLYSPVKARLLRTQDSGIDDTFGHTTTGPSTSGVYDTAKSTDNTYTTAQSEASKTSKASKTSEHSVRFARPLSPTPKAARLGFDESDMSLPAPLRLPPLAKVAPSQGNSRKPSTPPRSQHDPVHSTENGTPTSWLSSPGQSSILHPDWSFSSSGSDPAAFLSSTVPRASIDTRRSIDVRRSINTSRLSVDGYRKSMSVDLPREPPYAFLSQDPTQKRKRGSTQTAASVSFHDYVSVHSAHSTSRQKLSDAPGTVRRLSCPASIAESFNMSVGGSILGDYSASPSQPLPRSFESLRSFRTRTQSKSSHEPDAEPETQERWEVVPPFVSEFVPAELFKERNSEDVPSFFVDIVEDKEVQTWSLGWPGVLGSLLLLGLSSPALLAEGVATRALLLASSFVPALVVTTSSILSPRPVEVDIEAEQKRIKYHPRDRSLRPTHGKLLRARPELSFAPPSPLKSRPRTMSAAARLRTLRGGIVSAMAPAMGHCASDSVGSTGTHDTQASTRSQAEEADGSHGWLDAHIGVATVATRSRSPSVLKLDWTGIASAPTTPARKTMTHVKSPRKSPAKGTPRKGKDSDDDEEEDDDDDVLAAATAVAHSPSRVQRRRTSAFATSGCDFSLPSSGYAPSLRGSITGAAAAAQRALPKRAPLNRVVTCPISKASAPPPRLPKSSGASGASGASNSTAASALSAASGVTSDAPHTASSSDTFGTKAASAATDSRVDFSTYDFSKPRQISSSEGEGIGRAVLGFNIPPPTTPMPPAPSVPAAPLALAPRNISAEKIDLYSTPARRAKSSETSSILRNAELARLLLAEGTPAPARHKRSFSGGSVRSHPYSVSRSARSSRSTKSSKGSKGHKSSASWASIKASLKSSVPSPLTPKFAPKRPSTPSTIARLESSFEERFEQDPPAPRSHPHPRPFSCDYATPWDHAPLRSRAPLARPVPDVGSSYEVSSRENTRLHTTSKRSKSEAAFVRHLDKAERAESAERAERAEKGLRPLVLAERHNVNVNEPVKRSPRFGGTPNVSGVSLSDETEDEISYFDVSSSLKPGIKAFVSRLSGTPDKNPGASTERDSGTASQRASASQRTSIFGLGNMWNSSSISAGNSVSVGPAMNSPNVRAGRGRDTSPVRGARSPVGPKPKPKPKPMRL</sequence>
<feature type="compositionally biased region" description="Polar residues" evidence="1">
    <location>
        <begin position="736"/>
        <end position="751"/>
    </location>
</feature>
<feature type="compositionally biased region" description="Low complexity" evidence="1">
    <location>
        <begin position="292"/>
        <end position="305"/>
    </location>
</feature>
<feature type="compositionally biased region" description="Polar residues" evidence="1">
    <location>
        <begin position="269"/>
        <end position="282"/>
    </location>
</feature>
<feature type="region of interest" description="Disordered" evidence="1">
    <location>
        <begin position="1300"/>
        <end position="1330"/>
    </location>
</feature>
<evidence type="ECO:0000313" key="4">
    <source>
        <dbReference type="Proteomes" id="UP000002748"/>
    </source>
</evidence>
<feature type="compositionally biased region" description="Low complexity" evidence="1">
    <location>
        <begin position="1320"/>
        <end position="1330"/>
    </location>
</feature>
<feature type="region of interest" description="Disordered" evidence="1">
    <location>
        <begin position="263"/>
        <end position="282"/>
    </location>
</feature>
<feature type="compositionally biased region" description="Polar residues" evidence="1">
    <location>
        <begin position="371"/>
        <end position="386"/>
    </location>
</feature>
<dbReference type="Proteomes" id="UP000002748">
    <property type="component" value="Unassembled WGS sequence"/>
</dbReference>
<dbReference type="EMBL" id="ALBS01000077">
    <property type="protein sequence ID" value="EJT50977.1"/>
    <property type="molecule type" value="Genomic_DNA"/>
</dbReference>
<proteinExistence type="predicted"/>
<feature type="region of interest" description="Disordered" evidence="1">
    <location>
        <begin position="1344"/>
        <end position="1393"/>
    </location>
</feature>
<feature type="region of interest" description="Disordered" evidence="1">
    <location>
        <begin position="940"/>
        <end position="960"/>
    </location>
</feature>
<feature type="compositionally biased region" description="Basic and acidic residues" evidence="1">
    <location>
        <begin position="1211"/>
        <end position="1239"/>
    </location>
</feature>
<dbReference type="KEGG" id="tasa:A1Q1_07771"/>
<feature type="compositionally biased region" description="Acidic residues" evidence="1">
    <location>
        <begin position="822"/>
        <end position="832"/>
    </location>
</feature>
<feature type="compositionally biased region" description="Low complexity" evidence="1">
    <location>
        <begin position="1103"/>
        <end position="1117"/>
    </location>
</feature>
<feature type="compositionally biased region" description="Basic and acidic residues" evidence="1">
    <location>
        <begin position="551"/>
        <end position="563"/>
    </location>
</feature>
<feature type="region of interest" description="Disordered" evidence="1">
    <location>
        <begin position="1256"/>
        <end position="1277"/>
    </location>
</feature>
<evidence type="ECO:0000256" key="2">
    <source>
        <dbReference type="SAM" id="Phobius"/>
    </source>
</evidence>
<feature type="compositionally biased region" description="Basic residues" evidence="1">
    <location>
        <begin position="800"/>
        <end position="817"/>
    </location>
</feature>
<evidence type="ECO:0000256" key="1">
    <source>
        <dbReference type="SAM" id="MobiDB-lite"/>
    </source>
</evidence>
<feature type="region of interest" description="Disordered" evidence="1">
    <location>
        <begin position="442"/>
        <end position="471"/>
    </location>
</feature>
<protein>
    <submittedName>
        <fullName evidence="3">Uncharacterized protein</fullName>
    </submittedName>
</protein>
<dbReference type="HOGENOM" id="CLU_254800_0_0_1"/>
<feature type="region of interest" description="Disordered" evidence="1">
    <location>
        <begin position="292"/>
        <end position="386"/>
    </location>
</feature>
<keyword evidence="2" id="KW-0812">Transmembrane</keyword>
<feature type="compositionally biased region" description="Low complexity" evidence="1">
    <location>
        <begin position="1344"/>
        <end position="1354"/>
    </location>
</feature>
<feature type="compositionally biased region" description="Low complexity" evidence="1">
    <location>
        <begin position="336"/>
        <end position="346"/>
    </location>
</feature>
<dbReference type="GeneID" id="25991283"/>
<feature type="region of interest" description="Disordered" evidence="1">
    <location>
        <begin position="1060"/>
        <end position="1239"/>
    </location>
</feature>
<feature type="region of interest" description="Disordered" evidence="1">
    <location>
        <begin position="902"/>
        <end position="927"/>
    </location>
</feature>